<dbReference type="Proteomes" id="UP000295375">
    <property type="component" value="Unassembled WGS sequence"/>
</dbReference>
<evidence type="ECO:0000313" key="2">
    <source>
        <dbReference type="EMBL" id="TDQ51335.1"/>
    </source>
</evidence>
<protein>
    <recommendedName>
        <fullName evidence="4">Fimbrial protein</fullName>
    </recommendedName>
</protein>
<accession>A0A4R6V089</accession>
<dbReference type="AlphaFoldDB" id="A0A4R6V089"/>
<reference evidence="2 3" key="1">
    <citation type="submission" date="2019-03" db="EMBL/GenBank/DDBJ databases">
        <title>Genomic Encyclopedia of Type Strains, Phase IV (KMG-IV): sequencing the most valuable type-strain genomes for metagenomic binning, comparative biology and taxonomic classification.</title>
        <authorList>
            <person name="Goeker M."/>
        </authorList>
    </citation>
    <scope>NUCLEOTIDE SEQUENCE [LARGE SCALE GENOMIC DNA]</scope>
    <source>
        <strain evidence="2 3">DSM 103792</strain>
    </source>
</reference>
<feature type="chain" id="PRO_5020992534" description="Fimbrial protein" evidence="1">
    <location>
        <begin position="22"/>
        <end position="135"/>
    </location>
</feature>
<evidence type="ECO:0008006" key="4">
    <source>
        <dbReference type="Google" id="ProtNLM"/>
    </source>
</evidence>
<feature type="signal peptide" evidence="1">
    <location>
        <begin position="1"/>
        <end position="21"/>
    </location>
</feature>
<dbReference type="EMBL" id="SNYM01000001">
    <property type="protein sequence ID" value="TDQ51335.1"/>
    <property type="molecule type" value="Genomic_DNA"/>
</dbReference>
<comment type="caution">
    <text evidence="2">The sequence shown here is derived from an EMBL/GenBank/DDBJ whole genome shotgun (WGS) entry which is preliminary data.</text>
</comment>
<sequence length="135" mass="14289">MNILMRFGLVFFLGFSSIANAYVWCKDAPVPEIGGALTSSFHGLNNGGATGSVIFISMSRSHCGATNGEDISKGIYLVIDDIGNTTSPTYELKRTWISMILAAKASNKTIDLHGNTSGASNAGYAVVKPYFLSAD</sequence>
<name>A0A4R6V089_9GAMM</name>
<keyword evidence="3" id="KW-1185">Reference proteome</keyword>
<gene>
    <name evidence="2" type="ORF">EV696_101309</name>
</gene>
<evidence type="ECO:0000256" key="1">
    <source>
        <dbReference type="SAM" id="SignalP"/>
    </source>
</evidence>
<proteinExistence type="predicted"/>
<keyword evidence="1" id="KW-0732">Signal</keyword>
<organism evidence="2 3">
    <name type="scientific">Permianibacter aggregans</name>
    <dbReference type="NCBI Taxonomy" id="1510150"/>
    <lineage>
        <taxon>Bacteria</taxon>
        <taxon>Pseudomonadati</taxon>
        <taxon>Pseudomonadota</taxon>
        <taxon>Gammaproteobacteria</taxon>
        <taxon>Pseudomonadales</taxon>
        <taxon>Pseudomonadaceae</taxon>
        <taxon>Permianibacter</taxon>
    </lineage>
</organism>
<evidence type="ECO:0000313" key="3">
    <source>
        <dbReference type="Proteomes" id="UP000295375"/>
    </source>
</evidence>
<dbReference type="RefSeq" id="WP_133587239.1">
    <property type="nucleotide sequence ID" value="NZ_CP037953.1"/>
</dbReference>